<feature type="chain" id="PRO_5039724422" evidence="1">
    <location>
        <begin position="30"/>
        <end position="128"/>
    </location>
</feature>
<dbReference type="Gene3D" id="2.40.420.20">
    <property type="match status" value="1"/>
</dbReference>
<keyword evidence="1" id="KW-0732">Signal</keyword>
<organism evidence="2 3">
    <name type="scientific">Candidatus Merdivicinus excrementipullorum</name>
    <dbReference type="NCBI Taxonomy" id="2840867"/>
    <lineage>
        <taxon>Bacteria</taxon>
        <taxon>Bacillati</taxon>
        <taxon>Bacillota</taxon>
        <taxon>Clostridia</taxon>
        <taxon>Eubacteriales</taxon>
        <taxon>Oscillospiraceae</taxon>
        <taxon>Oscillospiraceae incertae sedis</taxon>
        <taxon>Candidatus Merdivicinus</taxon>
    </lineage>
</organism>
<proteinExistence type="predicted"/>
<dbReference type="EMBL" id="DVJP01000031">
    <property type="protein sequence ID" value="HIS76096.1"/>
    <property type="molecule type" value="Genomic_DNA"/>
</dbReference>
<dbReference type="Proteomes" id="UP000824002">
    <property type="component" value="Unassembled WGS sequence"/>
</dbReference>
<reference evidence="2" key="1">
    <citation type="submission" date="2020-10" db="EMBL/GenBank/DDBJ databases">
        <authorList>
            <person name="Gilroy R."/>
        </authorList>
    </citation>
    <scope>NUCLEOTIDE SEQUENCE</scope>
    <source>
        <strain evidence="2">CHK199-13235</strain>
    </source>
</reference>
<feature type="signal peptide" evidence="1">
    <location>
        <begin position="1"/>
        <end position="29"/>
    </location>
</feature>
<accession>A0A9D1FLJ5</accession>
<evidence type="ECO:0000256" key="1">
    <source>
        <dbReference type="SAM" id="SignalP"/>
    </source>
</evidence>
<reference evidence="2" key="2">
    <citation type="journal article" date="2021" name="PeerJ">
        <title>Extensive microbial diversity within the chicken gut microbiome revealed by metagenomics and culture.</title>
        <authorList>
            <person name="Gilroy R."/>
            <person name="Ravi A."/>
            <person name="Getino M."/>
            <person name="Pursley I."/>
            <person name="Horton D.L."/>
            <person name="Alikhan N.F."/>
            <person name="Baker D."/>
            <person name="Gharbi K."/>
            <person name="Hall N."/>
            <person name="Watson M."/>
            <person name="Adriaenssens E.M."/>
            <person name="Foster-Nyarko E."/>
            <person name="Jarju S."/>
            <person name="Secka A."/>
            <person name="Antonio M."/>
            <person name="Oren A."/>
            <person name="Chaudhuri R.R."/>
            <person name="La Ragione R."/>
            <person name="Hildebrand F."/>
            <person name="Pallen M.J."/>
        </authorList>
    </citation>
    <scope>NUCLEOTIDE SEQUENCE</scope>
    <source>
        <strain evidence="2">CHK199-13235</strain>
    </source>
</reference>
<gene>
    <name evidence="2" type="ORF">IAB51_04705</name>
</gene>
<comment type="caution">
    <text evidence="2">The sequence shown here is derived from an EMBL/GenBank/DDBJ whole genome shotgun (WGS) entry which is preliminary data.</text>
</comment>
<evidence type="ECO:0000313" key="2">
    <source>
        <dbReference type="EMBL" id="HIS76096.1"/>
    </source>
</evidence>
<dbReference type="AlphaFoldDB" id="A0A9D1FLJ5"/>
<protein>
    <submittedName>
        <fullName evidence="2">Uncharacterized protein</fullName>
    </submittedName>
</protein>
<sequence>MKERKMLRWIAGFLAALAFCALLCQKVDALMCPETAVIYAEETALEPDGEKYDTVVPTACLTPKSAEEYAVYYVQDGRAYQATVRIAAEKDGLAAVSGGLPPGIPIVRYSTKPLQDGMKVRVTEEITS</sequence>
<evidence type="ECO:0000313" key="3">
    <source>
        <dbReference type="Proteomes" id="UP000824002"/>
    </source>
</evidence>
<name>A0A9D1FLJ5_9FIRM</name>